<comment type="caution">
    <text evidence="1">The sequence shown here is derived from an EMBL/GenBank/DDBJ whole genome shotgun (WGS) entry which is preliminary data.</text>
</comment>
<dbReference type="EMBL" id="BAABJE010000010">
    <property type="protein sequence ID" value="GAA4796463.1"/>
    <property type="molecule type" value="Genomic_DNA"/>
</dbReference>
<protein>
    <submittedName>
        <fullName evidence="1">Uncharacterized protein</fullName>
    </submittedName>
</protein>
<sequence>MYDRALIDRTLLAIAIASTAPVSPARSPVFARLKAWLRRRLTPASAPRIGEQPSG</sequence>
<gene>
    <name evidence="1" type="ORF">GCM10023307_22980</name>
</gene>
<name>A0ABP9BK66_9GAMM</name>
<dbReference type="RefSeq" id="WP_345303464.1">
    <property type="nucleotide sequence ID" value="NZ_BAABJE010000010.1"/>
</dbReference>
<organism evidence="1 2">
    <name type="scientific">Lysobacter hankyongensis</name>
    <dbReference type="NCBI Taxonomy" id="1176535"/>
    <lineage>
        <taxon>Bacteria</taxon>
        <taxon>Pseudomonadati</taxon>
        <taxon>Pseudomonadota</taxon>
        <taxon>Gammaproteobacteria</taxon>
        <taxon>Lysobacterales</taxon>
        <taxon>Lysobacteraceae</taxon>
        <taxon>Lysobacter</taxon>
    </lineage>
</organism>
<reference evidence="2" key="1">
    <citation type="journal article" date="2019" name="Int. J. Syst. Evol. Microbiol.">
        <title>The Global Catalogue of Microorganisms (GCM) 10K type strain sequencing project: providing services to taxonomists for standard genome sequencing and annotation.</title>
        <authorList>
            <consortium name="The Broad Institute Genomics Platform"/>
            <consortium name="The Broad Institute Genome Sequencing Center for Infectious Disease"/>
            <person name="Wu L."/>
            <person name="Ma J."/>
        </authorList>
    </citation>
    <scope>NUCLEOTIDE SEQUENCE [LARGE SCALE GENOMIC DNA]</scope>
    <source>
        <strain evidence="2">JCM 18204</strain>
    </source>
</reference>
<accession>A0ABP9BK66</accession>
<keyword evidence="2" id="KW-1185">Reference proteome</keyword>
<evidence type="ECO:0000313" key="1">
    <source>
        <dbReference type="EMBL" id="GAA4796463.1"/>
    </source>
</evidence>
<proteinExistence type="predicted"/>
<dbReference type="Proteomes" id="UP001499959">
    <property type="component" value="Unassembled WGS sequence"/>
</dbReference>
<evidence type="ECO:0000313" key="2">
    <source>
        <dbReference type="Proteomes" id="UP001499959"/>
    </source>
</evidence>